<dbReference type="PATRIC" id="fig|320778.3.peg.2643"/>
<dbReference type="Pfam" id="PF13265">
    <property type="entry name" value="DUF4056"/>
    <property type="match status" value="1"/>
</dbReference>
<comment type="caution">
    <text evidence="1">The sequence shown here is derived from an EMBL/GenBank/DDBJ whole genome shotgun (WGS) entry which is preliminary data.</text>
</comment>
<sequence length="374" mass="42721">MLNGEAINQDSWQLSQHHYPQFRVPQNVRPCCAFGDMQKVNVSAVPVPFFRLDNLRAREDVGPHKFASGIYHFTPASASALNQAGGENNRLMYTRRGGFIDLAHVRDTADDTIALFFDILAHLGKAHRIELPSELGPRYIELKAFDTSALTAEQRWQIAAHVAARLAYFKAESHEIAQWHGYSSFTAWPETISAYSIEDLYSNMLGAKLVLALIQQRKILSEEDYNRNLTLWLDASLRQLDAVDKTQARMALDAVDGIWWDSQESIPSKYMVLKRHYLLGDTQRPYLAKSQVSEVTDFPVILSLPSRLYDLELDKIAVLVLEINSKYRSSFSHIPDNLWRKRITHLTFRDIAAYDEKEDQKELARLGLRSGPEE</sequence>
<evidence type="ECO:0000313" key="2">
    <source>
        <dbReference type="Proteomes" id="UP000035909"/>
    </source>
</evidence>
<reference evidence="1 2" key="1">
    <citation type="submission" date="2015-05" db="EMBL/GenBank/DDBJ databases">
        <title>Photobacterium galathea sp. nov.</title>
        <authorList>
            <person name="Machado H."/>
            <person name="Gram L."/>
        </authorList>
    </citation>
    <scope>NUCLEOTIDE SEQUENCE [LARGE SCALE GENOMIC DNA]</scope>
    <source>
        <strain evidence="1 2">DSM 22954</strain>
    </source>
</reference>
<dbReference type="AlphaFoldDB" id="A0A0J1HAV2"/>
<keyword evidence="2" id="KW-1185">Reference proteome</keyword>
<dbReference type="InterPro" id="IPR025130">
    <property type="entry name" value="DUF4056"/>
</dbReference>
<organism evidence="1 2">
    <name type="scientific">Photobacterium ganghwense</name>
    <dbReference type="NCBI Taxonomy" id="320778"/>
    <lineage>
        <taxon>Bacteria</taxon>
        <taxon>Pseudomonadati</taxon>
        <taxon>Pseudomonadota</taxon>
        <taxon>Gammaproteobacteria</taxon>
        <taxon>Vibrionales</taxon>
        <taxon>Vibrionaceae</taxon>
        <taxon>Photobacterium</taxon>
    </lineage>
</organism>
<evidence type="ECO:0008006" key="3">
    <source>
        <dbReference type="Google" id="ProtNLM"/>
    </source>
</evidence>
<accession>A0A0J1HAV2</accession>
<dbReference type="EMBL" id="LDOU01000013">
    <property type="protein sequence ID" value="KLV08778.1"/>
    <property type="molecule type" value="Genomic_DNA"/>
</dbReference>
<gene>
    <name evidence="1" type="ORF">ABT57_12125</name>
</gene>
<evidence type="ECO:0000313" key="1">
    <source>
        <dbReference type="EMBL" id="KLV08778.1"/>
    </source>
</evidence>
<protein>
    <recommendedName>
        <fullName evidence="3">DUF4056 domain-containing protein</fullName>
    </recommendedName>
</protein>
<proteinExistence type="predicted"/>
<name>A0A0J1HAV2_9GAMM</name>
<dbReference type="STRING" id="320778.ABT57_12125"/>
<dbReference type="Proteomes" id="UP000035909">
    <property type="component" value="Unassembled WGS sequence"/>
</dbReference>